<dbReference type="GO" id="GO:0008270">
    <property type="term" value="F:zinc ion binding"/>
    <property type="evidence" value="ECO:0007669"/>
    <property type="project" value="UniProtKB-KW"/>
</dbReference>
<evidence type="ECO:0000256" key="6">
    <source>
        <dbReference type="ARBA" id="ARBA00023163"/>
    </source>
</evidence>
<dbReference type="Gene3D" id="3.30.160.60">
    <property type="entry name" value="Classic Zinc Finger"/>
    <property type="match status" value="1"/>
</dbReference>
<organism evidence="10 11">
    <name type="scientific">Saponaria officinalis</name>
    <name type="common">Common soapwort</name>
    <name type="synonym">Lychnis saponaria</name>
    <dbReference type="NCBI Taxonomy" id="3572"/>
    <lineage>
        <taxon>Eukaryota</taxon>
        <taxon>Viridiplantae</taxon>
        <taxon>Streptophyta</taxon>
        <taxon>Embryophyta</taxon>
        <taxon>Tracheophyta</taxon>
        <taxon>Spermatophyta</taxon>
        <taxon>Magnoliopsida</taxon>
        <taxon>eudicotyledons</taxon>
        <taxon>Gunneridae</taxon>
        <taxon>Pentapetalae</taxon>
        <taxon>Caryophyllales</taxon>
        <taxon>Caryophyllaceae</taxon>
        <taxon>Caryophylleae</taxon>
        <taxon>Saponaria</taxon>
    </lineage>
</organism>
<evidence type="ECO:0000256" key="3">
    <source>
        <dbReference type="ARBA" id="ARBA00022771"/>
    </source>
</evidence>
<evidence type="ECO:0000256" key="7">
    <source>
        <dbReference type="ARBA" id="ARBA00023242"/>
    </source>
</evidence>
<dbReference type="InterPro" id="IPR036236">
    <property type="entry name" value="Znf_C2H2_sf"/>
</dbReference>
<dbReference type="InterPro" id="IPR052426">
    <property type="entry name" value="Plant_dev_regulator"/>
</dbReference>
<evidence type="ECO:0000256" key="4">
    <source>
        <dbReference type="ARBA" id="ARBA00022833"/>
    </source>
</evidence>
<evidence type="ECO:0000313" key="11">
    <source>
        <dbReference type="Proteomes" id="UP001443914"/>
    </source>
</evidence>
<dbReference type="AlphaFoldDB" id="A0AAW1KW77"/>
<dbReference type="GO" id="GO:0005634">
    <property type="term" value="C:nucleus"/>
    <property type="evidence" value="ECO:0007669"/>
    <property type="project" value="UniProtKB-SubCell"/>
</dbReference>
<dbReference type="Pfam" id="PF13912">
    <property type="entry name" value="zf-C2H2_6"/>
    <property type="match status" value="1"/>
</dbReference>
<feature type="domain" description="C2H2-type" evidence="9">
    <location>
        <begin position="45"/>
        <end position="72"/>
    </location>
</feature>
<dbReference type="SMART" id="SM00355">
    <property type="entry name" value="ZnF_C2H2"/>
    <property type="match status" value="1"/>
</dbReference>
<dbReference type="PROSITE" id="PS00028">
    <property type="entry name" value="ZINC_FINGER_C2H2_1"/>
    <property type="match status" value="1"/>
</dbReference>
<keyword evidence="4" id="KW-0862">Zinc</keyword>
<protein>
    <recommendedName>
        <fullName evidence="9">C2H2-type domain-containing protein</fullName>
    </recommendedName>
</protein>
<comment type="caution">
    <text evidence="10">The sequence shown here is derived from an EMBL/GenBank/DDBJ whole genome shotgun (WGS) entry which is preliminary data.</text>
</comment>
<keyword evidence="11" id="KW-1185">Reference proteome</keyword>
<keyword evidence="3 8" id="KW-0863">Zinc-finger</keyword>
<dbReference type="PANTHER" id="PTHR45801">
    <property type="entry name" value="OS07G0101800 PROTEIN"/>
    <property type="match status" value="1"/>
</dbReference>
<dbReference type="SUPFAM" id="SSF57667">
    <property type="entry name" value="beta-beta-alpha zinc fingers"/>
    <property type="match status" value="1"/>
</dbReference>
<dbReference type="Proteomes" id="UP001443914">
    <property type="component" value="Unassembled WGS sequence"/>
</dbReference>
<comment type="subcellular location">
    <subcellularLocation>
        <location evidence="1">Nucleus</location>
    </subcellularLocation>
</comment>
<dbReference type="InterPro" id="IPR013087">
    <property type="entry name" value="Znf_C2H2_type"/>
</dbReference>
<evidence type="ECO:0000256" key="5">
    <source>
        <dbReference type="ARBA" id="ARBA00023015"/>
    </source>
</evidence>
<evidence type="ECO:0000256" key="8">
    <source>
        <dbReference type="PROSITE-ProRule" id="PRU00042"/>
    </source>
</evidence>
<evidence type="ECO:0000313" key="10">
    <source>
        <dbReference type="EMBL" id="KAK9724389.1"/>
    </source>
</evidence>
<evidence type="ECO:0000256" key="1">
    <source>
        <dbReference type="ARBA" id="ARBA00004123"/>
    </source>
</evidence>
<name>A0AAW1KW77_SAPOF</name>
<proteinExistence type="predicted"/>
<evidence type="ECO:0000256" key="2">
    <source>
        <dbReference type="ARBA" id="ARBA00022723"/>
    </source>
</evidence>
<gene>
    <name evidence="10" type="ORF">RND81_05G069200</name>
</gene>
<evidence type="ECO:0000259" key="9">
    <source>
        <dbReference type="PROSITE" id="PS50157"/>
    </source>
</evidence>
<keyword evidence="5" id="KW-0805">Transcription regulation</keyword>
<dbReference type="PANTHER" id="PTHR45801:SF97">
    <property type="entry name" value="TRANSCRIPTIONAL REGULATOR TAC1-LIKE"/>
    <property type="match status" value="1"/>
</dbReference>
<keyword evidence="6" id="KW-0804">Transcription</keyword>
<dbReference type="EMBL" id="JBDFQZ010000005">
    <property type="protein sequence ID" value="KAK9724389.1"/>
    <property type="molecule type" value="Genomic_DNA"/>
</dbReference>
<reference evidence="10" key="1">
    <citation type="submission" date="2024-03" db="EMBL/GenBank/DDBJ databases">
        <title>WGS assembly of Saponaria officinalis var. Norfolk2.</title>
        <authorList>
            <person name="Jenkins J."/>
            <person name="Shu S."/>
            <person name="Grimwood J."/>
            <person name="Barry K."/>
            <person name="Goodstein D."/>
            <person name="Schmutz J."/>
            <person name="Leebens-Mack J."/>
            <person name="Osbourn A."/>
        </authorList>
    </citation>
    <scope>NUCLEOTIDE SEQUENCE [LARGE SCALE GENOMIC DNA]</scope>
    <source>
        <strain evidence="10">JIC</strain>
    </source>
</reference>
<sequence length="228" mass="26674">MEMETYHHETLENSDSIKVNEVDNNSTTIISQIDDEDNTGIGRTYECSYCKRGFTNAQALGGHMNIHRKDKAKAKHDQQQQHQQNYYYSNNSTPTISYNNHNIINEGLSSYTNYNHPSNYNSAPQMGIYGANYNYYQSYNNYSFVNTPQQTIYGTNDFPSEKTHLFELHEDRHHHHHRRRRHHLDADLSLRANNSSSMVDYLHQSEENKNNEDKYGAIDLELRLGYDP</sequence>
<keyword evidence="7" id="KW-0539">Nucleus</keyword>
<accession>A0AAW1KW77</accession>
<dbReference type="PROSITE" id="PS50157">
    <property type="entry name" value="ZINC_FINGER_C2H2_2"/>
    <property type="match status" value="1"/>
</dbReference>
<keyword evidence="2" id="KW-0479">Metal-binding</keyword>